<dbReference type="RefSeq" id="XP_002177361.1">
    <property type="nucleotide sequence ID" value="XM_002177325.1"/>
</dbReference>
<dbReference type="OrthoDB" id="536576at2759"/>
<dbReference type="HOGENOM" id="CLU_840614_0_0_1"/>
<reference evidence="3" key="2">
    <citation type="submission" date="2008-08" db="EMBL/GenBank/DDBJ databases">
        <authorList>
            <consortium name="Diatom Consortium"/>
            <person name="Grigoriev I."/>
            <person name="Grimwood J."/>
            <person name="Kuo A."/>
            <person name="Otillar R.P."/>
            <person name="Salamov A."/>
            <person name="Detter J.C."/>
            <person name="Lindquist E."/>
            <person name="Shapiro H."/>
            <person name="Lucas S."/>
            <person name="Glavina del Rio T."/>
            <person name="Pitluck S."/>
            <person name="Rokhsar D."/>
            <person name="Bowler C."/>
        </authorList>
    </citation>
    <scope>GENOME REANNOTATION</scope>
    <source>
        <strain evidence="3">CCAP 1055/1</strain>
    </source>
</reference>
<dbReference type="KEGG" id="pti:PHATRDRAFT_42997"/>
<accession>B7FQA2</accession>
<dbReference type="STRING" id="556484.B7FQA2"/>
<dbReference type="EMBL" id="CM000605">
    <property type="protein sequence ID" value="EEC51824.1"/>
    <property type="molecule type" value="Genomic_DNA"/>
</dbReference>
<keyword evidence="1" id="KW-1133">Transmembrane helix</keyword>
<keyword evidence="1" id="KW-0472">Membrane</keyword>
<dbReference type="PANTHER" id="PTHR36970:SF1">
    <property type="entry name" value="BESTROPHIN HOMOLOG"/>
    <property type="match status" value="1"/>
</dbReference>
<evidence type="ECO:0000313" key="2">
    <source>
        <dbReference type="EMBL" id="EEC51824.1"/>
    </source>
</evidence>
<feature type="transmembrane region" description="Helical" evidence="1">
    <location>
        <begin position="46"/>
        <end position="64"/>
    </location>
</feature>
<feature type="transmembrane region" description="Helical" evidence="1">
    <location>
        <begin position="275"/>
        <end position="296"/>
    </location>
</feature>
<dbReference type="GeneID" id="7196221"/>
<feature type="transmembrane region" description="Helical" evidence="1">
    <location>
        <begin position="302"/>
        <end position="323"/>
    </location>
</feature>
<organism evidence="2 3">
    <name type="scientific">Phaeodactylum tricornutum (strain CCAP 1055/1)</name>
    <dbReference type="NCBI Taxonomy" id="556484"/>
    <lineage>
        <taxon>Eukaryota</taxon>
        <taxon>Sar</taxon>
        <taxon>Stramenopiles</taxon>
        <taxon>Ochrophyta</taxon>
        <taxon>Bacillariophyta</taxon>
        <taxon>Bacillariophyceae</taxon>
        <taxon>Bacillariophycidae</taxon>
        <taxon>Naviculales</taxon>
        <taxon>Phaeodactylaceae</taxon>
        <taxon>Phaeodactylum</taxon>
    </lineage>
</organism>
<dbReference type="InParanoid" id="B7FQA2"/>
<dbReference type="Proteomes" id="UP000000759">
    <property type="component" value="Chromosome 1"/>
</dbReference>
<dbReference type="PANTHER" id="PTHR36970">
    <property type="entry name" value="UNNAMED PRODUCT"/>
    <property type="match status" value="1"/>
</dbReference>
<gene>
    <name evidence="2" type="ORF">PHATRDRAFT_42997</name>
</gene>
<keyword evidence="1" id="KW-0812">Transmembrane</keyword>
<protein>
    <submittedName>
        <fullName evidence="2">Uncharacterized protein</fullName>
    </submittedName>
</protein>
<keyword evidence="3" id="KW-1185">Reference proteome</keyword>
<dbReference type="eggNOG" id="ENOG502S25I">
    <property type="taxonomic scope" value="Eukaryota"/>
</dbReference>
<dbReference type="OMA" id="ANISWMI"/>
<feature type="transmembrane region" description="Helical" evidence="1">
    <location>
        <begin position="100"/>
        <end position="121"/>
    </location>
</feature>
<dbReference type="AlphaFoldDB" id="B7FQA2"/>
<reference evidence="2 3" key="1">
    <citation type="journal article" date="2008" name="Nature">
        <title>The Phaeodactylum genome reveals the evolutionary history of diatom genomes.</title>
        <authorList>
            <person name="Bowler C."/>
            <person name="Allen A.E."/>
            <person name="Badger J.H."/>
            <person name="Grimwood J."/>
            <person name="Jabbari K."/>
            <person name="Kuo A."/>
            <person name="Maheswari U."/>
            <person name="Martens C."/>
            <person name="Maumus F."/>
            <person name="Otillar R.P."/>
            <person name="Rayko E."/>
            <person name="Salamov A."/>
            <person name="Vandepoele K."/>
            <person name="Beszteri B."/>
            <person name="Gruber A."/>
            <person name="Heijde M."/>
            <person name="Katinka M."/>
            <person name="Mock T."/>
            <person name="Valentin K."/>
            <person name="Verret F."/>
            <person name="Berges J.A."/>
            <person name="Brownlee C."/>
            <person name="Cadoret J.P."/>
            <person name="Chiovitti A."/>
            <person name="Choi C.J."/>
            <person name="Coesel S."/>
            <person name="De Martino A."/>
            <person name="Detter J.C."/>
            <person name="Durkin C."/>
            <person name="Falciatore A."/>
            <person name="Fournet J."/>
            <person name="Haruta M."/>
            <person name="Huysman M.J."/>
            <person name="Jenkins B.D."/>
            <person name="Jiroutova K."/>
            <person name="Jorgensen R.E."/>
            <person name="Joubert Y."/>
            <person name="Kaplan A."/>
            <person name="Kroger N."/>
            <person name="Kroth P.G."/>
            <person name="La Roche J."/>
            <person name="Lindquist E."/>
            <person name="Lommer M."/>
            <person name="Martin-Jezequel V."/>
            <person name="Lopez P.J."/>
            <person name="Lucas S."/>
            <person name="Mangogna M."/>
            <person name="McGinnis K."/>
            <person name="Medlin L.K."/>
            <person name="Montsant A."/>
            <person name="Oudot-Le Secq M.P."/>
            <person name="Napoli C."/>
            <person name="Obornik M."/>
            <person name="Parker M.S."/>
            <person name="Petit J.L."/>
            <person name="Porcel B.M."/>
            <person name="Poulsen N."/>
            <person name="Robison M."/>
            <person name="Rychlewski L."/>
            <person name="Rynearson T.A."/>
            <person name="Schmutz J."/>
            <person name="Shapiro H."/>
            <person name="Siaut M."/>
            <person name="Stanley M."/>
            <person name="Sussman M.R."/>
            <person name="Taylor A.R."/>
            <person name="Vardi A."/>
            <person name="von Dassow P."/>
            <person name="Vyverman W."/>
            <person name="Willis A."/>
            <person name="Wyrwicz L.S."/>
            <person name="Rokhsar D.S."/>
            <person name="Weissenbach J."/>
            <person name="Armbrust E.V."/>
            <person name="Green B.R."/>
            <person name="Van de Peer Y."/>
            <person name="Grigoriev I.V."/>
        </authorList>
    </citation>
    <scope>NUCLEOTIDE SEQUENCE [LARGE SCALE GENOMIC DNA]</scope>
    <source>
        <strain evidence="2 3">CCAP 1055/1</strain>
    </source>
</reference>
<evidence type="ECO:0000256" key="1">
    <source>
        <dbReference type="SAM" id="Phobius"/>
    </source>
</evidence>
<sequence length="331" mass="37216">MASDAQIPKLEKEVFMETKKYQAEGASSEELLRMEETRVRKLSSHTVFYLLPVNGYAAVIIFLFHLISAETLLSIGLSIALTIIIHSRTKDDASFDGSTLNWVLISFAVITPLSAAISMTFSRRDRALATLASVRSTLTELYTAHAVWDWGFKNGEESAGRTKSGVNWLEHSDNTCREILAICDKLSRWLTLPSSTRARHRTLFGKVEAVEISKVANPLFESIIEHFGTLASLCENLKRYGLPPNEATRIRQWERMVLDHVENLRMIKSYRTPQALRSFGRLFSIFVPPFYAPFYAQIAHDVGSLGLAVAFAVLTSIALTALFETVYQMEE</sequence>
<name>B7FQA2_PHATC</name>
<evidence type="ECO:0000313" key="3">
    <source>
        <dbReference type="Proteomes" id="UP000000759"/>
    </source>
</evidence>
<dbReference type="PaxDb" id="2850-Phatr42997"/>
<proteinExistence type="predicted"/>